<proteinExistence type="predicted"/>
<sequence>MPRTRPQPLSLLSKRHGKLGCGMLCWTRALLVLRVKFSFLARFDFGLHLRLALNFLPRCRVDKSPLFLIGRVEAPYLSLLKHTINEGYLEAFVREGRSLSHDRHQNFVALLGNCENEVESFLVYELCYYGNLSVCLPAALPGLKMFPIIIGDKGSNFLFRLHIDNVQHSESI</sequence>
<name>A0AAN9KGR2_CLITE</name>
<dbReference type="GO" id="GO:0004672">
    <property type="term" value="F:protein kinase activity"/>
    <property type="evidence" value="ECO:0007669"/>
    <property type="project" value="InterPro"/>
</dbReference>
<reference evidence="2 3" key="1">
    <citation type="submission" date="2024-01" db="EMBL/GenBank/DDBJ databases">
        <title>The genomes of 5 underutilized Papilionoideae crops provide insights into root nodulation and disease resistance.</title>
        <authorList>
            <person name="Yuan L."/>
        </authorList>
    </citation>
    <scope>NUCLEOTIDE SEQUENCE [LARGE SCALE GENOMIC DNA]</scope>
    <source>
        <strain evidence="2">LY-2023</strain>
        <tissue evidence="2">Leaf</tissue>
    </source>
</reference>
<dbReference type="Gene3D" id="3.30.200.20">
    <property type="entry name" value="Phosphorylase Kinase, domain 1"/>
    <property type="match status" value="1"/>
</dbReference>
<dbReference type="Proteomes" id="UP001359559">
    <property type="component" value="Unassembled WGS sequence"/>
</dbReference>
<evidence type="ECO:0000313" key="2">
    <source>
        <dbReference type="EMBL" id="KAK7317605.1"/>
    </source>
</evidence>
<feature type="domain" description="Serine-threonine/tyrosine-protein kinase catalytic" evidence="1">
    <location>
        <begin position="81"/>
        <end position="138"/>
    </location>
</feature>
<accession>A0AAN9KGR2</accession>
<dbReference type="InterPro" id="IPR001245">
    <property type="entry name" value="Ser-Thr/Tyr_kinase_cat_dom"/>
</dbReference>
<dbReference type="SUPFAM" id="SSF56112">
    <property type="entry name" value="Protein kinase-like (PK-like)"/>
    <property type="match status" value="1"/>
</dbReference>
<dbReference type="InterPro" id="IPR011009">
    <property type="entry name" value="Kinase-like_dom_sf"/>
</dbReference>
<evidence type="ECO:0000313" key="3">
    <source>
        <dbReference type="Proteomes" id="UP001359559"/>
    </source>
</evidence>
<dbReference type="EMBL" id="JAYKXN010000001">
    <property type="protein sequence ID" value="KAK7317605.1"/>
    <property type="molecule type" value="Genomic_DNA"/>
</dbReference>
<evidence type="ECO:0000259" key="1">
    <source>
        <dbReference type="Pfam" id="PF07714"/>
    </source>
</evidence>
<dbReference type="AlphaFoldDB" id="A0AAN9KGR2"/>
<protein>
    <recommendedName>
        <fullName evidence="1">Serine-threonine/tyrosine-protein kinase catalytic domain-containing protein</fullName>
    </recommendedName>
</protein>
<gene>
    <name evidence="2" type="ORF">RJT34_01987</name>
</gene>
<organism evidence="2 3">
    <name type="scientific">Clitoria ternatea</name>
    <name type="common">Butterfly pea</name>
    <dbReference type="NCBI Taxonomy" id="43366"/>
    <lineage>
        <taxon>Eukaryota</taxon>
        <taxon>Viridiplantae</taxon>
        <taxon>Streptophyta</taxon>
        <taxon>Embryophyta</taxon>
        <taxon>Tracheophyta</taxon>
        <taxon>Spermatophyta</taxon>
        <taxon>Magnoliopsida</taxon>
        <taxon>eudicotyledons</taxon>
        <taxon>Gunneridae</taxon>
        <taxon>Pentapetalae</taxon>
        <taxon>rosids</taxon>
        <taxon>fabids</taxon>
        <taxon>Fabales</taxon>
        <taxon>Fabaceae</taxon>
        <taxon>Papilionoideae</taxon>
        <taxon>50 kb inversion clade</taxon>
        <taxon>NPAAA clade</taxon>
        <taxon>indigoferoid/millettioid clade</taxon>
        <taxon>Phaseoleae</taxon>
        <taxon>Clitoria</taxon>
    </lineage>
</organism>
<dbReference type="Pfam" id="PF07714">
    <property type="entry name" value="PK_Tyr_Ser-Thr"/>
    <property type="match status" value="1"/>
</dbReference>
<keyword evidence="3" id="KW-1185">Reference proteome</keyword>
<comment type="caution">
    <text evidence="2">The sequence shown here is derived from an EMBL/GenBank/DDBJ whole genome shotgun (WGS) entry which is preliminary data.</text>
</comment>